<evidence type="ECO:0000256" key="1">
    <source>
        <dbReference type="SAM" id="Phobius"/>
    </source>
</evidence>
<gene>
    <name evidence="2" type="ORF">IG616_00865</name>
</gene>
<reference evidence="2 3" key="2">
    <citation type="journal article" date="2021" name="Int. J. Syst. Evol. Microbiol.">
        <title>Roseibium litorale sp. nov., isolated from a tidal flat sediment and proposal for the reclassification of Labrenzia polysiphoniae as Roseibium polysiphoniae comb. nov.</title>
        <authorList>
            <person name="Liu Y."/>
            <person name="Pei T."/>
            <person name="Du J."/>
            <person name="Chao M."/>
            <person name="Deng M.R."/>
            <person name="Zhu H."/>
        </authorList>
    </citation>
    <scope>NUCLEOTIDE SEQUENCE [LARGE SCALE GENOMIC DNA]</scope>
    <source>
        <strain evidence="2 3">4C16A</strain>
    </source>
</reference>
<dbReference type="RefSeq" id="WP_192145517.1">
    <property type="nucleotide sequence ID" value="NZ_JACYXI010000001.1"/>
</dbReference>
<keyword evidence="1" id="KW-0812">Transmembrane</keyword>
<comment type="caution">
    <text evidence="2">The sequence shown here is derived from an EMBL/GenBank/DDBJ whole genome shotgun (WGS) entry which is preliminary data.</text>
</comment>
<feature type="transmembrane region" description="Helical" evidence="1">
    <location>
        <begin position="195"/>
        <end position="222"/>
    </location>
</feature>
<name>A0ABR9CH47_9HYPH</name>
<feature type="transmembrane region" description="Helical" evidence="1">
    <location>
        <begin position="164"/>
        <end position="183"/>
    </location>
</feature>
<evidence type="ECO:0000313" key="2">
    <source>
        <dbReference type="EMBL" id="MBD8890083.1"/>
    </source>
</evidence>
<keyword evidence="3" id="KW-1185">Reference proteome</keyword>
<protein>
    <submittedName>
        <fullName evidence="2">Uncharacterized protein</fullName>
    </submittedName>
</protein>
<dbReference type="Proteomes" id="UP000632063">
    <property type="component" value="Unassembled WGS sequence"/>
</dbReference>
<keyword evidence="1" id="KW-0472">Membrane</keyword>
<accession>A0ABR9CH47</accession>
<keyword evidence="1" id="KW-1133">Transmembrane helix</keyword>
<dbReference type="EMBL" id="JACYXI010000001">
    <property type="protein sequence ID" value="MBD8890083.1"/>
    <property type="molecule type" value="Genomic_DNA"/>
</dbReference>
<proteinExistence type="predicted"/>
<sequence length="263" mass="28637">MSSIGTYFLRLAFCLVVYGANSLKPTLAHSPYFTETVQAISQEFGPVSYKVLNGDGVLFADPKRLVAVTEGGNLLAASPLSSLLLLHCTTEPPRSCAGYDALSGQVFEPDEGRWLLGPEIEEDGKPLVYPELLPPASGFVSRYPSLSELLYFEGFLAAQMPKTAAVLVSSWTVIWLLATRLFTRARRSQWRFSPVSFRGIAGTLASILAMTGILTFTIYAWLFFPTSPLFAATSCALGLALALMVRKLVKRLSFSHRAVGQEG</sequence>
<feature type="transmembrane region" description="Helical" evidence="1">
    <location>
        <begin position="228"/>
        <end position="245"/>
    </location>
</feature>
<evidence type="ECO:0000313" key="3">
    <source>
        <dbReference type="Proteomes" id="UP000632063"/>
    </source>
</evidence>
<organism evidence="2 3">
    <name type="scientific">Roseibium litorale</name>
    <dbReference type="NCBI Taxonomy" id="2803841"/>
    <lineage>
        <taxon>Bacteria</taxon>
        <taxon>Pseudomonadati</taxon>
        <taxon>Pseudomonadota</taxon>
        <taxon>Alphaproteobacteria</taxon>
        <taxon>Hyphomicrobiales</taxon>
        <taxon>Stappiaceae</taxon>
        <taxon>Roseibium</taxon>
    </lineage>
</organism>
<reference evidence="3" key="1">
    <citation type="submission" date="2020-09" db="EMBL/GenBank/DDBJ databases">
        <title>The genome sequence of strain Labrenzia suaedae 4C16A.</title>
        <authorList>
            <person name="Liu Y."/>
        </authorList>
    </citation>
    <scope>NUCLEOTIDE SEQUENCE [LARGE SCALE GENOMIC DNA]</scope>
    <source>
        <strain evidence="3">4C16A</strain>
    </source>
</reference>